<evidence type="ECO:0000313" key="2">
    <source>
        <dbReference type="Proteomes" id="UP000252519"/>
    </source>
</evidence>
<accession>A0A368G5X0</accession>
<protein>
    <submittedName>
        <fullName evidence="1">Uncharacterized protein</fullName>
    </submittedName>
</protein>
<dbReference type="STRING" id="29170.A0A368G5X0"/>
<dbReference type="Proteomes" id="UP000252519">
    <property type="component" value="Unassembled WGS sequence"/>
</dbReference>
<name>A0A368G5X0_ANCCA</name>
<comment type="caution">
    <text evidence="1">The sequence shown here is derived from an EMBL/GenBank/DDBJ whole genome shotgun (WGS) entry which is preliminary data.</text>
</comment>
<organism evidence="1 2">
    <name type="scientific">Ancylostoma caninum</name>
    <name type="common">Dog hookworm</name>
    <dbReference type="NCBI Taxonomy" id="29170"/>
    <lineage>
        <taxon>Eukaryota</taxon>
        <taxon>Metazoa</taxon>
        <taxon>Ecdysozoa</taxon>
        <taxon>Nematoda</taxon>
        <taxon>Chromadorea</taxon>
        <taxon>Rhabditida</taxon>
        <taxon>Rhabditina</taxon>
        <taxon>Rhabditomorpha</taxon>
        <taxon>Strongyloidea</taxon>
        <taxon>Ancylostomatidae</taxon>
        <taxon>Ancylostomatinae</taxon>
        <taxon>Ancylostoma</taxon>
    </lineage>
</organism>
<proteinExistence type="predicted"/>
<keyword evidence="2" id="KW-1185">Reference proteome</keyword>
<dbReference type="OrthoDB" id="10490624at2759"/>
<dbReference type="AlphaFoldDB" id="A0A368G5X0"/>
<dbReference type="EMBL" id="JOJR01000403">
    <property type="protein sequence ID" value="RCN38385.1"/>
    <property type="molecule type" value="Genomic_DNA"/>
</dbReference>
<sequence length="123" mass="13926">MRVRRARTTWESFHCQKRATNKTPAEVMATQNANESPRHPRRFSLVHQASCETLLHAGVRRQNTQKHREQLREITRGEQILQQLNDEGVELIWAADKGSIAFTAVLSSSGEFQLIASGLACQT</sequence>
<gene>
    <name evidence="1" type="ORF">ANCCAN_15701</name>
</gene>
<reference evidence="1 2" key="1">
    <citation type="submission" date="2014-10" db="EMBL/GenBank/DDBJ databases">
        <title>Draft genome of the hookworm Ancylostoma caninum.</title>
        <authorList>
            <person name="Mitreva M."/>
        </authorList>
    </citation>
    <scope>NUCLEOTIDE SEQUENCE [LARGE SCALE GENOMIC DNA]</scope>
    <source>
        <strain evidence="1 2">Baltimore</strain>
    </source>
</reference>
<evidence type="ECO:0000313" key="1">
    <source>
        <dbReference type="EMBL" id="RCN38385.1"/>
    </source>
</evidence>